<evidence type="ECO:0000313" key="1">
    <source>
        <dbReference type="EMBL" id="KDS90603.1"/>
    </source>
</evidence>
<organism evidence="1 2">
    <name type="scientific">Halorubrum saccharovorum</name>
    <dbReference type="NCBI Taxonomy" id="2248"/>
    <lineage>
        <taxon>Archaea</taxon>
        <taxon>Methanobacteriati</taxon>
        <taxon>Methanobacteriota</taxon>
        <taxon>Stenosarchaea group</taxon>
        <taxon>Halobacteria</taxon>
        <taxon>Halobacteriales</taxon>
        <taxon>Haloferacaceae</taxon>
        <taxon>Halorubrum</taxon>
    </lineage>
</organism>
<keyword evidence="2" id="KW-1185">Reference proteome</keyword>
<dbReference type="Proteomes" id="UP000053331">
    <property type="component" value="Unassembled WGS sequence"/>
</dbReference>
<sequence>MRRVTRNLLVAIALVAVALLALGALPSYLGSGDPYYLTAEPIETNETAADVNNVTDRRYPFLTGALASDDGRSDPYLADSYGVKEWFTHTPFDEVDALTRQVPEAATDDGVRVRRDGQVYYVEVIQP</sequence>
<dbReference type="EMBL" id="JNFH02000068">
    <property type="protein sequence ID" value="KDS90603.1"/>
    <property type="molecule type" value="Genomic_DNA"/>
</dbReference>
<reference evidence="1 2" key="1">
    <citation type="journal article" date="2015" name="Genome Announc.">
        <title>Draft genome sequence of a Halorubrum H3 strain isolated from the burlinskoye salt lake (Altai Krai, Russia).</title>
        <authorList>
            <person name="Rozanov A.S."/>
            <person name="Bryanskaya A.V."/>
            <person name="Malup T.K."/>
            <person name="Kotenko A.V."/>
            <person name="Peltek S.E."/>
        </authorList>
    </citation>
    <scope>NUCLEOTIDE SEQUENCE [LARGE SCALE GENOMIC DNA]</scope>
    <source>
        <strain evidence="1 2">H3</strain>
    </source>
</reference>
<name>A0A081ET65_9EURY</name>
<gene>
    <name evidence="1" type="ORF">FK85_12320</name>
</gene>
<protein>
    <submittedName>
        <fullName evidence="1">Uncharacterized protein</fullName>
    </submittedName>
</protein>
<dbReference type="AlphaFoldDB" id="A0A081ET65"/>
<dbReference type="RefSeq" id="WP_050026175.1">
    <property type="nucleotide sequence ID" value="NZ_JNFH02000068.1"/>
</dbReference>
<comment type="caution">
    <text evidence="1">The sequence shown here is derived from an EMBL/GenBank/DDBJ whole genome shotgun (WGS) entry which is preliminary data.</text>
</comment>
<accession>A0A081ET65</accession>
<dbReference type="OrthoDB" id="302685at2157"/>
<proteinExistence type="predicted"/>
<evidence type="ECO:0000313" key="2">
    <source>
        <dbReference type="Proteomes" id="UP000053331"/>
    </source>
</evidence>